<comment type="similarity">
    <text evidence="3">Belongs to the RimP family.</text>
</comment>
<evidence type="ECO:0000256" key="2">
    <source>
        <dbReference type="ARBA" id="ARBA00022517"/>
    </source>
</evidence>
<gene>
    <name evidence="3 7" type="primary">rimP</name>
    <name evidence="7" type="ORF">D3272_21715</name>
</gene>
<dbReference type="PANTHER" id="PTHR33867:SF1">
    <property type="entry name" value="RIBOSOME MATURATION FACTOR RIMP"/>
    <property type="match status" value="1"/>
</dbReference>
<evidence type="ECO:0000256" key="3">
    <source>
        <dbReference type="HAMAP-Rule" id="MF_01077"/>
    </source>
</evidence>
<dbReference type="PANTHER" id="PTHR33867">
    <property type="entry name" value="RIBOSOME MATURATION FACTOR RIMP"/>
    <property type="match status" value="1"/>
</dbReference>
<dbReference type="Gene3D" id="3.30.300.70">
    <property type="entry name" value="RimP-like superfamily, N-terminal"/>
    <property type="match status" value="1"/>
</dbReference>
<comment type="function">
    <text evidence="3">Required for maturation of 30S ribosomal subunits.</text>
</comment>
<keyword evidence="1 3" id="KW-0963">Cytoplasm</keyword>
<evidence type="ECO:0000259" key="5">
    <source>
        <dbReference type="Pfam" id="PF02576"/>
    </source>
</evidence>
<dbReference type="NCBIfam" id="NF000932">
    <property type="entry name" value="PRK00092.2-5"/>
    <property type="match status" value="1"/>
</dbReference>
<evidence type="ECO:0000313" key="8">
    <source>
        <dbReference type="Proteomes" id="UP000289411"/>
    </source>
</evidence>
<dbReference type="InterPro" id="IPR035956">
    <property type="entry name" value="RimP_N_sf"/>
</dbReference>
<dbReference type="GO" id="GO:0005829">
    <property type="term" value="C:cytosol"/>
    <property type="evidence" value="ECO:0007669"/>
    <property type="project" value="TreeGrafter"/>
</dbReference>
<dbReference type="Pfam" id="PF17384">
    <property type="entry name" value="DUF150_C"/>
    <property type="match status" value="1"/>
</dbReference>
<dbReference type="InterPro" id="IPR028998">
    <property type="entry name" value="RimP_C"/>
</dbReference>
<reference evidence="7 8" key="1">
    <citation type="submission" date="2018-09" db="EMBL/GenBank/DDBJ databases">
        <authorList>
            <person name="Grouzdev D.S."/>
            <person name="Krutkina M.S."/>
        </authorList>
    </citation>
    <scope>NUCLEOTIDE SEQUENCE [LARGE SCALE GENOMIC DNA]</scope>
    <source>
        <strain evidence="7 8">RmlP001</strain>
    </source>
</reference>
<dbReference type="OrthoDB" id="9805006at2"/>
<feature type="compositionally biased region" description="Low complexity" evidence="4">
    <location>
        <begin position="222"/>
        <end position="238"/>
    </location>
</feature>
<reference evidence="7 8" key="2">
    <citation type="submission" date="2019-02" db="EMBL/GenBank/DDBJ databases">
        <title>'Lichenibacterium ramalinii' gen. nov. sp. nov., 'Lichenibacterium minor' gen. nov. sp. nov.</title>
        <authorList>
            <person name="Pankratov T."/>
        </authorList>
    </citation>
    <scope>NUCLEOTIDE SEQUENCE [LARGE SCALE GENOMIC DNA]</scope>
    <source>
        <strain evidence="7 8">RmlP001</strain>
    </source>
</reference>
<dbReference type="InterPro" id="IPR028989">
    <property type="entry name" value="RimP_N"/>
</dbReference>
<name>A0A4Q2R9U1_9HYPH</name>
<feature type="domain" description="Ribosome maturation factor RimP N-terminal" evidence="5">
    <location>
        <begin position="58"/>
        <end position="127"/>
    </location>
</feature>
<dbReference type="InterPro" id="IPR003728">
    <property type="entry name" value="Ribosome_maturation_RimP"/>
</dbReference>
<evidence type="ECO:0000256" key="1">
    <source>
        <dbReference type="ARBA" id="ARBA00022490"/>
    </source>
</evidence>
<dbReference type="InterPro" id="IPR036847">
    <property type="entry name" value="RimP_C_sf"/>
</dbReference>
<sequence length="267" mass="28130">MDSAFLTLPPPDHAAPQPDAIPASAATAGAAVAEAPLDEPRFTVEGGVAARVGQAAVPVLADLGYRLVWVKLSAGPPSLLRIMAERPDGTFTIGDCEAVSRALAPVLDLDDPITGEYRLEVSSPGIDRPLVRLSDLRRGLGHEVKVELAVPMDGRRRFRGFIAAVADDGRLALKLMDKKAGQDETVEIPTRDIAEAKLVLTDALIRVALKTQETSGEDPADGAEAAPEAADAPRGPGRFADRNKARRAVPAGVQTRARPAPKAPRGR</sequence>
<dbReference type="Pfam" id="PF02576">
    <property type="entry name" value="RimP_N"/>
    <property type="match status" value="1"/>
</dbReference>
<dbReference type="CDD" id="cd01734">
    <property type="entry name" value="YlxS_C"/>
    <property type="match status" value="1"/>
</dbReference>
<protein>
    <recommendedName>
        <fullName evidence="3">Ribosome maturation factor RimP</fullName>
    </recommendedName>
</protein>
<keyword evidence="2 3" id="KW-0690">Ribosome biogenesis</keyword>
<accession>A0A4Q2R9U1</accession>
<keyword evidence="8" id="KW-1185">Reference proteome</keyword>
<comment type="caution">
    <text evidence="7">The sequence shown here is derived from an EMBL/GenBank/DDBJ whole genome shotgun (WGS) entry which is preliminary data.</text>
</comment>
<feature type="domain" description="Ribosome maturation factor RimP C-terminal" evidence="6">
    <location>
        <begin position="130"/>
        <end position="201"/>
    </location>
</feature>
<organism evidence="7 8">
    <name type="scientific">Lichenibacterium ramalinae</name>
    <dbReference type="NCBI Taxonomy" id="2316527"/>
    <lineage>
        <taxon>Bacteria</taxon>
        <taxon>Pseudomonadati</taxon>
        <taxon>Pseudomonadota</taxon>
        <taxon>Alphaproteobacteria</taxon>
        <taxon>Hyphomicrobiales</taxon>
        <taxon>Lichenihabitantaceae</taxon>
        <taxon>Lichenibacterium</taxon>
    </lineage>
</organism>
<evidence type="ECO:0000259" key="6">
    <source>
        <dbReference type="Pfam" id="PF17384"/>
    </source>
</evidence>
<proteinExistence type="inferred from homology"/>
<dbReference type="SUPFAM" id="SSF75420">
    <property type="entry name" value="YhbC-like, N-terminal domain"/>
    <property type="match status" value="1"/>
</dbReference>
<dbReference type="AlphaFoldDB" id="A0A4Q2R9U1"/>
<evidence type="ECO:0000256" key="4">
    <source>
        <dbReference type="SAM" id="MobiDB-lite"/>
    </source>
</evidence>
<feature type="region of interest" description="Disordered" evidence="4">
    <location>
        <begin position="211"/>
        <end position="267"/>
    </location>
</feature>
<dbReference type="SUPFAM" id="SSF74942">
    <property type="entry name" value="YhbC-like, C-terminal domain"/>
    <property type="match status" value="1"/>
</dbReference>
<evidence type="ECO:0000313" key="7">
    <source>
        <dbReference type="EMBL" id="RYB02300.1"/>
    </source>
</evidence>
<dbReference type="HAMAP" id="MF_01077">
    <property type="entry name" value="RimP"/>
    <property type="match status" value="1"/>
</dbReference>
<dbReference type="Proteomes" id="UP000289411">
    <property type="component" value="Unassembled WGS sequence"/>
</dbReference>
<dbReference type="GO" id="GO:0000028">
    <property type="term" value="P:ribosomal small subunit assembly"/>
    <property type="evidence" value="ECO:0007669"/>
    <property type="project" value="TreeGrafter"/>
</dbReference>
<dbReference type="Gene3D" id="2.30.30.180">
    <property type="entry name" value="Ribosome maturation factor RimP, C-terminal domain"/>
    <property type="match status" value="1"/>
</dbReference>
<dbReference type="GO" id="GO:0006412">
    <property type="term" value="P:translation"/>
    <property type="evidence" value="ECO:0007669"/>
    <property type="project" value="TreeGrafter"/>
</dbReference>
<dbReference type="EMBL" id="QYBC01000021">
    <property type="protein sequence ID" value="RYB02300.1"/>
    <property type="molecule type" value="Genomic_DNA"/>
</dbReference>
<comment type="subcellular location">
    <subcellularLocation>
        <location evidence="3">Cytoplasm</location>
    </subcellularLocation>
</comment>